<dbReference type="GO" id="GO:0034274">
    <property type="term" value="C:Atg12-Atg5-Atg16 complex"/>
    <property type="evidence" value="ECO:0007669"/>
    <property type="project" value="TreeGrafter"/>
</dbReference>
<comment type="similarity">
    <text evidence="4">Belongs to the ATG12 family.</text>
</comment>
<dbReference type="InterPro" id="IPR007242">
    <property type="entry name" value="Atg12"/>
</dbReference>
<keyword evidence="6" id="KW-1185">Reference proteome</keyword>
<evidence type="ECO:0000256" key="2">
    <source>
        <dbReference type="ARBA" id="ARBA00022786"/>
    </source>
</evidence>
<evidence type="ECO:0000313" key="5">
    <source>
        <dbReference type="EMBL" id="KAG2500961.1"/>
    </source>
</evidence>
<keyword evidence="1 4" id="KW-1017">Isopeptide bond</keyword>
<dbReference type="Proteomes" id="UP000612055">
    <property type="component" value="Unassembled WGS sequence"/>
</dbReference>
<reference evidence="5" key="1">
    <citation type="journal article" date="2020" name="bioRxiv">
        <title>Comparative genomics of Chlamydomonas.</title>
        <authorList>
            <person name="Craig R.J."/>
            <person name="Hasan A.R."/>
            <person name="Ness R.W."/>
            <person name="Keightley P.D."/>
        </authorList>
    </citation>
    <scope>NUCLEOTIDE SEQUENCE</scope>
    <source>
        <strain evidence="5">CCAP 11/70</strain>
    </source>
</reference>
<comment type="function">
    <text evidence="4">Ubiquitin-like protein involved in cytoplasm to vacuole transport (Cvt) and autophagic vesicle formation.</text>
</comment>
<dbReference type="Gene3D" id="3.10.20.90">
    <property type="entry name" value="Phosphatidylinositol 3-kinase Catalytic Subunit, Chain A, domain 1"/>
    <property type="match status" value="1"/>
</dbReference>
<protein>
    <recommendedName>
        <fullName evidence="4">Ubiquitin-like protein ATG12</fullName>
    </recommendedName>
</protein>
<name>A0A835YHB6_9CHLO</name>
<sequence length="71" mass="8066">MLQQDKVKVSLDSKFSKLVIYLRRQLKTETVFAYIRDSFIPCLDDEVAALIKAYGTDGKLHVSYALTPAWG</sequence>
<dbReference type="GO" id="GO:0019776">
    <property type="term" value="F:Atg8-family ligase activity"/>
    <property type="evidence" value="ECO:0007669"/>
    <property type="project" value="TreeGrafter"/>
</dbReference>
<keyword evidence="2 4" id="KW-0833">Ubl conjugation pathway</keyword>
<dbReference type="GO" id="GO:0061723">
    <property type="term" value="P:glycophagy"/>
    <property type="evidence" value="ECO:0007669"/>
    <property type="project" value="TreeGrafter"/>
</dbReference>
<dbReference type="GO" id="GO:0000421">
    <property type="term" value="C:autophagosome membrane"/>
    <property type="evidence" value="ECO:0007669"/>
    <property type="project" value="TreeGrafter"/>
</dbReference>
<evidence type="ECO:0000313" key="6">
    <source>
        <dbReference type="Proteomes" id="UP000612055"/>
    </source>
</evidence>
<dbReference type="CDD" id="cd01612">
    <property type="entry name" value="Ubl_ATG12"/>
    <property type="match status" value="1"/>
</dbReference>
<proteinExistence type="inferred from homology"/>
<dbReference type="InterPro" id="IPR029071">
    <property type="entry name" value="Ubiquitin-like_domsf"/>
</dbReference>
<evidence type="ECO:0000256" key="4">
    <source>
        <dbReference type="RuleBase" id="RU361201"/>
    </source>
</evidence>
<gene>
    <name evidence="5" type="ORF">HYH03_000783</name>
</gene>
<dbReference type="GO" id="GO:0034045">
    <property type="term" value="C:phagophore assembly site membrane"/>
    <property type="evidence" value="ECO:0007669"/>
    <property type="project" value="TreeGrafter"/>
</dbReference>
<dbReference type="GO" id="GO:0097352">
    <property type="term" value="P:autophagosome maturation"/>
    <property type="evidence" value="ECO:0007669"/>
    <property type="project" value="TreeGrafter"/>
</dbReference>
<organism evidence="5 6">
    <name type="scientific">Edaphochlamys debaryana</name>
    <dbReference type="NCBI Taxonomy" id="47281"/>
    <lineage>
        <taxon>Eukaryota</taxon>
        <taxon>Viridiplantae</taxon>
        <taxon>Chlorophyta</taxon>
        <taxon>core chlorophytes</taxon>
        <taxon>Chlorophyceae</taxon>
        <taxon>CS clade</taxon>
        <taxon>Chlamydomonadales</taxon>
        <taxon>Chlamydomonadales incertae sedis</taxon>
        <taxon>Edaphochlamys</taxon>
    </lineage>
</organism>
<keyword evidence="3 4" id="KW-0072">Autophagy</keyword>
<dbReference type="PANTHER" id="PTHR13385">
    <property type="entry name" value="AUTOPHAGY PROTEIN 12"/>
    <property type="match status" value="1"/>
</dbReference>
<comment type="caution">
    <text evidence="5">The sequence shown here is derived from an EMBL/GenBank/DDBJ whole genome shotgun (WGS) entry which is preliminary data.</text>
</comment>
<dbReference type="Pfam" id="PF04110">
    <property type="entry name" value="APG12"/>
    <property type="match status" value="1"/>
</dbReference>
<dbReference type="GO" id="GO:0034727">
    <property type="term" value="P:piecemeal microautophagy of the nucleus"/>
    <property type="evidence" value="ECO:0007669"/>
    <property type="project" value="TreeGrafter"/>
</dbReference>
<evidence type="ECO:0000256" key="1">
    <source>
        <dbReference type="ARBA" id="ARBA00022499"/>
    </source>
</evidence>
<evidence type="ECO:0000256" key="3">
    <source>
        <dbReference type="ARBA" id="ARBA00023006"/>
    </source>
</evidence>
<dbReference type="SUPFAM" id="SSF54236">
    <property type="entry name" value="Ubiquitin-like"/>
    <property type="match status" value="1"/>
</dbReference>
<dbReference type="GO" id="GO:0000045">
    <property type="term" value="P:autophagosome assembly"/>
    <property type="evidence" value="ECO:0007669"/>
    <property type="project" value="InterPro"/>
</dbReference>
<dbReference type="AlphaFoldDB" id="A0A835YHB6"/>
<accession>A0A835YHB6</accession>
<dbReference type="PANTHER" id="PTHR13385:SF0">
    <property type="entry name" value="UBIQUITIN-LIKE PROTEIN ATG12"/>
    <property type="match status" value="1"/>
</dbReference>
<dbReference type="GO" id="GO:0000422">
    <property type="term" value="P:autophagy of mitochondrion"/>
    <property type="evidence" value="ECO:0007669"/>
    <property type="project" value="TreeGrafter"/>
</dbReference>
<dbReference type="EMBL" id="JAEHOE010000002">
    <property type="protein sequence ID" value="KAG2500961.1"/>
    <property type="molecule type" value="Genomic_DNA"/>
</dbReference>
<comment type="subunit">
    <text evidence="4">Forms a conjugate with ATG5.</text>
</comment>
<dbReference type="OrthoDB" id="10003551at2759"/>